<dbReference type="SUPFAM" id="SSF48256">
    <property type="entry name" value="Citrate synthase"/>
    <property type="match status" value="1"/>
</dbReference>
<dbReference type="EMBL" id="UXSR01002136">
    <property type="protein sequence ID" value="VDD78714.1"/>
    <property type="molecule type" value="Genomic_DNA"/>
</dbReference>
<proteinExistence type="predicted"/>
<dbReference type="PANTHER" id="PTHR23118">
    <property type="entry name" value="ATP-CITRATE SYNTHASE"/>
    <property type="match status" value="1"/>
</dbReference>
<dbReference type="GO" id="GO:0006633">
    <property type="term" value="P:fatty acid biosynthetic process"/>
    <property type="evidence" value="ECO:0007669"/>
    <property type="project" value="TreeGrafter"/>
</dbReference>
<name>A0A0R3UCR8_MESCO</name>
<dbReference type="Proteomes" id="UP000267029">
    <property type="component" value="Unassembled WGS sequence"/>
</dbReference>
<evidence type="ECO:0000313" key="3">
    <source>
        <dbReference type="WBParaSite" id="MCU_013689-RA"/>
    </source>
</evidence>
<protein>
    <submittedName>
        <fullName evidence="3">Recep_L_domain domain-containing protein</fullName>
    </submittedName>
</protein>
<reference evidence="3" key="2">
    <citation type="submission" date="2019-11" db="UniProtKB">
        <authorList>
            <consortium name="WormBaseParasite"/>
        </authorList>
    </citation>
    <scope>IDENTIFICATION</scope>
</reference>
<dbReference type="GO" id="GO:0006085">
    <property type="term" value="P:acetyl-CoA biosynthetic process"/>
    <property type="evidence" value="ECO:0007669"/>
    <property type="project" value="TreeGrafter"/>
</dbReference>
<dbReference type="PANTHER" id="PTHR23118:SF42">
    <property type="entry name" value="ATP-CITRATE SYNTHASE"/>
    <property type="match status" value="1"/>
</dbReference>
<dbReference type="InterPro" id="IPR002020">
    <property type="entry name" value="Citrate_synthase"/>
</dbReference>
<dbReference type="AlphaFoldDB" id="A0A0R3UCR8"/>
<evidence type="ECO:0000313" key="2">
    <source>
        <dbReference type="Proteomes" id="UP000267029"/>
    </source>
</evidence>
<dbReference type="GO" id="GO:0003878">
    <property type="term" value="F:ATP citrate synthase activity"/>
    <property type="evidence" value="ECO:0007669"/>
    <property type="project" value="TreeGrafter"/>
</dbReference>
<dbReference type="STRING" id="53468.A0A0R3UCR8"/>
<keyword evidence="2" id="KW-1185">Reference proteome</keyword>
<gene>
    <name evidence="1" type="ORF">MCOS_LOCUS4717</name>
</gene>
<evidence type="ECO:0000313" key="1">
    <source>
        <dbReference type="EMBL" id="VDD78714.1"/>
    </source>
</evidence>
<dbReference type="OrthoDB" id="3261737at2759"/>
<accession>A0A0R3UCR8</accession>
<dbReference type="GO" id="GO:0005829">
    <property type="term" value="C:cytosol"/>
    <property type="evidence" value="ECO:0007669"/>
    <property type="project" value="TreeGrafter"/>
</dbReference>
<dbReference type="InterPro" id="IPR036969">
    <property type="entry name" value="Citrate_synthase_sf"/>
</dbReference>
<organism evidence="3">
    <name type="scientific">Mesocestoides corti</name>
    <name type="common">Flatworm</name>
    <dbReference type="NCBI Taxonomy" id="53468"/>
    <lineage>
        <taxon>Eukaryota</taxon>
        <taxon>Metazoa</taxon>
        <taxon>Spiralia</taxon>
        <taxon>Lophotrochozoa</taxon>
        <taxon>Platyhelminthes</taxon>
        <taxon>Cestoda</taxon>
        <taxon>Eucestoda</taxon>
        <taxon>Cyclophyllidea</taxon>
        <taxon>Mesocestoididae</taxon>
        <taxon>Mesocestoides</taxon>
    </lineage>
</organism>
<dbReference type="WBParaSite" id="MCU_013689-RA">
    <property type="protein sequence ID" value="MCU_013689-RA"/>
    <property type="gene ID" value="MCU_013689"/>
</dbReference>
<sequence>MSVPDCVGASHSPEVRAHFKLTLLSWLFHNHCHRNSACGLCETIRTNHKVDVFVDAFAFQRPTLILNVDGLIGVTMVDLLRHCGCFTRQEADEFIQIGTLNGLFVLARSIGFIGHFLDQRRLRQGLYRHPWEDITYRLPDPTELEAPTTSNDRK</sequence>
<reference evidence="1 2" key="1">
    <citation type="submission" date="2018-10" db="EMBL/GenBank/DDBJ databases">
        <authorList>
            <consortium name="Pathogen Informatics"/>
        </authorList>
    </citation>
    <scope>NUCLEOTIDE SEQUENCE [LARGE SCALE GENOMIC DNA]</scope>
</reference>